<evidence type="ECO:0000313" key="7">
    <source>
        <dbReference type="Ensembl" id="ENSPREP00000025228.1"/>
    </source>
</evidence>
<evidence type="ECO:0000259" key="6">
    <source>
        <dbReference type="PROSITE" id="PS50003"/>
    </source>
</evidence>
<reference evidence="8" key="1">
    <citation type="submission" date="2013-11" db="EMBL/GenBank/DDBJ databases">
        <title>The genomic landscape of the Guanapo guppy.</title>
        <authorList>
            <person name="Kuenstner A."/>
            <person name="Dreyer C."/>
        </authorList>
    </citation>
    <scope>NUCLEOTIDE SEQUENCE</scope>
    <source>
        <strain evidence="8">Guanapo</strain>
    </source>
</reference>
<dbReference type="InterPro" id="IPR001849">
    <property type="entry name" value="PH_domain"/>
</dbReference>
<reference evidence="7" key="3">
    <citation type="submission" date="2025-09" db="UniProtKB">
        <authorList>
            <consortium name="Ensembl"/>
        </authorList>
    </citation>
    <scope>IDENTIFICATION</scope>
    <source>
        <strain evidence="7">Guanapo</strain>
    </source>
</reference>
<dbReference type="KEGG" id="pret:103471376"/>
<feature type="compositionally biased region" description="Acidic residues" evidence="4">
    <location>
        <begin position="315"/>
        <end position="325"/>
    </location>
</feature>
<dbReference type="InterPro" id="IPR039111">
    <property type="entry name" value="STAP1/STAP2"/>
</dbReference>
<dbReference type="Proteomes" id="UP000242638">
    <property type="component" value="Unassembled WGS sequence"/>
</dbReference>
<protein>
    <submittedName>
        <fullName evidence="7">Signal-transducing adaptor protein 1</fullName>
    </submittedName>
</protein>
<sequence>MEGRPHPRVVHRRRETITALPLYHCGNLLKKNLKEKDFRNFYGELRGTTLFLYNSDTQDTYSERLDLGLVKSMDMESPYKKKVPTIFTLSLPLEEVQLKMDNADTGEEWRGFIMTLVNKEIPSDLQMLPGQKIKLEEMLTLEKKRNPQLERPALPPRPGFLQTKDTPDMPACFFDVTRHEAEKLLSENPENGNIILRPSTLPKNYALTLRQKTDRGHVLKNYRVTSTSAGFVIELETPMTVRSLNDVLKYFLEKTEYRLRPYIVAQPYDTRIVMAPPPKCVNTPPPVVPKAQVAPMQRFQAKDKRLPPVPKPDEGEYVLPEDPDMDDHMKKKAQVAGELEAILQKRRGNLYVESGKDEDSTYENEEGEKFKSKVQWTTNVPMP</sequence>
<dbReference type="SMART" id="SM00252">
    <property type="entry name" value="SH2"/>
    <property type="match status" value="1"/>
</dbReference>
<feature type="domain" description="SH2" evidence="5">
    <location>
        <begin position="176"/>
        <end position="268"/>
    </location>
</feature>
<feature type="region of interest" description="Disordered" evidence="4">
    <location>
        <begin position="304"/>
        <end position="333"/>
    </location>
</feature>
<reference evidence="7" key="2">
    <citation type="submission" date="2025-08" db="UniProtKB">
        <authorList>
            <consortium name="Ensembl"/>
        </authorList>
    </citation>
    <scope>IDENTIFICATION</scope>
    <source>
        <strain evidence="7">Guanapo</strain>
    </source>
</reference>
<dbReference type="Gene3D" id="2.30.29.30">
    <property type="entry name" value="Pleckstrin-homology domain (PH domain)/Phosphotyrosine-binding domain (PTB)"/>
    <property type="match status" value="1"/>
</dbReference>
<name>A0A3P9PU49_POERE</name>
<dbReference type="Gene3D" id="3.30.505.10">
    <property type="entry name" value="SH2 domain"/>
    <property type="match status" value="1"/>
</dbReference>
<evidence type="ECO:0000256" key="2">
    <source>
        <dbReference type="ARBA" id="ARBA00022999"/>
    </source>
</evidence>
<evidence type="ECO:0000256" key="4">
    <source>
        <dbReference type="SAM" id="MobiDB-lite"/>
    </source>
</evidence>
<dbReference type="Bgee" id="ENSPREG00000017032">
    <property type="expression patterns" value="Expressed in head and 1 other cell type or tissue"/>
</dbReference>
<evidence type="ECO:0000256" key="3">
    <source>
        <dbReference type="PROSITE-ProRule" id="PRU00191"/>
    </source>
</evidence>
<accession>A0A3P9PU49</accession>
<dbReference type="PROSITE" id="PS50003">
    <property type="entry name" value="PH_DOMAIN"/>
    <property type="match status" value="1"/>
</dbReference>
<feature type="domain" description="PH" evidence="6">
    <location>
        <begin position="21"/>
        <end position="118"/>
    </location>
</feature>
<dbReference type="PANTHER" id="PTHR16186:SF10">
    <property type="entry name" value="SIGNAL-TRANSDUCING ADAPTOR PROTEIN 1"/>
    <property type="match status" value="1"/>
</dbReference>
<keyword evidence="1" id="KW-0597">Phosphoprotein</keyword>
<dbReference type="InterPro" id="IPR011993">
    <property type="entry name" value="PH-like_dom_sf"/>
</dbReference>
<keyword evidence="2 3" id="KW-0727">SH2 domain</keyword>
<dbReference type="GeneID" id="103471376"/>
<dbReference type="PROSITE" id="PS50001">
    <property type="entry name" value="SH2"/>
    <property type="match status" value="1"/>
</dbReference>
<dbReference type="InterPro" id="IPR000980">
    <property type="entry name" value="SH2"/>
</dbReference>
<dbReference type="GeneTree" id="ENSGT00530000063841"/>
<dbReference type="SUPFAM" id="SSF50729">
    <property type="entry name" value="PH domain-like"/>
    <property type="match status" value="1"/>
</dbReference>
<dbReference type="PANTHER" id="PTHR16186">
    <property type="entry name" value="SIGNAL-TRANSDUCING ADAPTOR PROTEIN-RELATED"/>
    <property type="match status" value="1"/>
</dbReference>
<dbReference type="OrthoDB" id="6086001at2759"/>
<dbReference type="Ensembl" id="ENSPRET00000025479.1">
    <property type="protein sequence ID" value="ENSPREP00000025228.1"/>
    <property type="gene ID" value="ENSPREG00000017032.1"/>
</dbReference>
<dbReference type="RefSeq" id="XP_008418556.1">
    <property type="nucleotide sequence ID" value="XM_008420334.2"/>
</dbReference>
<dbReference type="GO" id="GO:0019901">
    <property type="term" value="F:protein kinase binding"/>
    <property type="evidence" value="ECO:0007669"/>
    <property type="project" value="TreeGrafter"/>
</dbReference>
<keyword evidence="8" id="KW-1185">Reference proteome</keyword>
<organism evidence="7 8">
    <name type="scientific">Poecilia reticulata</name>
    <name type="common">Guppy</name>
    <name type="synonym">Acanthophacelus reticulatus</name>
    <dbReference type="NCBI Taxonomy" id="8081"/>
    <lineage>
        <taxon>Eukaryota</taxon>
        <taxon>Metazoa</taxon>
        <taxon>Chordata</taxon>
        <taxon>Craniata</taxon>
        <taxon>Vertebrata</taxon>
        <taxon>Euteleostomi</taxon>
        <taxon>Actinopterygii</taxon>
        <taxon>Neopterygii</taxon>
        <taxon>Teleostei</taxon>
        <taxon>Neoteleostei</taxon>
        <taxon>Acanthomorphata</taxon>
        <taxon>Ovalentaria</taxon>
        <taxon>Atherinomorphae</taxon>
        <taxon>Cyprinodontiformes</taxon>
        <taxon>Poeciliidae</taxon>
        <taxon>Poeciliinae</taxon>
        <taxon>Poecilia</taxon>
    </lineage>
</organism>
<dbReference type="InterPro" id="IPR036860">
    <property type="entry name" value="SH2_dom_sf"/>
</dbReference>
<dbReference type="SUPFAM" id="SSF55550">
    <property type="entry name" value="SH2 domain"/>
    <property type="match status" value="1"/>
</dbReference>
<dbReference type="OMA" id="PLYFQGY"/>
<dbReference type="GO" id="GO:0050861">
    <property type="term" value="P:positive regulation of B cell receptor signaling pathway"/>
    <property type="evidence" value="ECO:0007669"/>
    <property type="project" value="TreeGrafter"/>
</dbReference>
<evidence type="ECO:0000313" key="8">
    <source>
        <dbReference type="Proteomes" id="UP000242638"/>
    </source>
</evidence>
<dbReference type="AlphaFoldDB" id="A0A3P9PU49"/>
<proteinExistence type="predicted"/>
<evidence type="ECO:0000259" key="5">
    <source>
        <dbReference type="PROSITE" id="PS50001"/>
    </source>
</evidence>
<dbReference type="Pfam" id="PF00017">
    <property type="entry name" value="SH2"/>
    <property type="match status" value="1"/>
</dbReference>
<dbReference type="GO" id="GO:0035591">
    <property type="term" value="F:signaling adaptor activity"/>
    <property type="evidence" value="ECO:0007669"/>
    <property type="project" value="InterPro"/>
</dbReference>
<evidence type="ECO:0000256" key="1">
    <source>
        <dbReference type="ARBA" id="ARBA00022553"/>
    </source>
</evidence>
<dbReference type="STRING" id="8081.ENSPREP00000025228"/>
<feature type="compositionally biased region" description="Basic and acidic residues" evidence="4">
    <location>
        <begin position="304"/>
        <end position="314"/>
    </location>
</feature>
<dbReference type="GO" id="GO:0007169">
    <property type="term" value="P:cell surface receptor protein tyrosine kinase signaling pathway"/>
    <property type="evidence" value="ECO:0007669"/>
    <property type="project" value="TreeGrafter"/>
</dbReference>